<gene>
    <name evidence="4" type="ORF">MBRA1_002750</name>
</gene>
<dbReference type="AlphaFoldDB" id="A0AAF0DUR0"/>
<feature type="compositionally biased region" description="Basic and acidic residues" evidence="2">
    <location>
        <begin position="504"/>
        <end position="517"/>
    </location>
</feature>
<organism evidence="4 5">
    <name type="scientific">Malassezia brasiliensis</name>
    <dbReference type="NCBI Taxonomy" id="1821822"/>
    <lineage>
        <taxon>Eukaryota</taxon>
        <taxon>Fungi</taxon>
        <taxon>Dikarya</taxon>
        <taxon>Basidiomycota</taxon>
        <taxon>Ustilaginomycotina</taxon>
        <taxon>Malasseziomycetes</taxon>
        <taxon>Malasseziales</taxon>
        <taxon>Malasseziaceae</taxon>
        <taxon>Malassezia</taxon>
    </lineage>
</organism>
<dbReference type="InterPro" id="IPR021933">
    <property type="entry name" value="SERRATE/Ars2_N"/>
</dbReference>
<keyword evidence="1" id="KW-0862">Zinc</keyword>
<keyword evidence="5" id="KW-1185">Reference proteome</keyword>
<dbReference type="GO" id="GO:0008270">
    <property type="term" value="F:zinc ion binding"/>
    <property type="evidence" value="ECO:0007669"/>
    <property type="project" value="UniProtKB-KW"/>
</dbReference>
<reference evidence="4" key="1">
    <citation type="submission" date="2023-03" db="EMBL/GenBank/DDBJ databases">
        <title>Mating type loci evolution in Malassezia.</title>
        <authorList>
            <person name="Coelho M.A."/>
        </authorList>
    </citation>
    <scope>NUCLEOTIDE SEQUENCE</scope>
    <source>
        <strain evidence="4">CBS 14135</strain>
    </source>
</reference>
<proteinExistence type="predicted"/>
<evidence type="ECO:0000313" key="5">
    <source>
        <dbReference type="Proteomes" id="UP001216638"/>
    </source>
</evidence>
<evidence type="ECO:0000256" key="2">
    <source>
        <dbReference type="SAM" id="MobiDB-lite"/>
    </source>
</evidence>
<dbReference type="InterPro" id="IPR039727">
    <property type="entry name" value="SE/Ars2"/>
</dbReference>
<feature type="region of interest" description="Disordered" evidence="2">
    <location>
        <begin position="499"/>
        <end position="545"/>
    </location>
</feature>
<dbReference type="GO" id="GO:0016604">
    <property type="term" value="C:nuclear body"/>
    <property type="evidence" value="ECO:0007669"/>
    <property type="project" value="TreeGrafter"/>
</dbReference>
<dbReference type="Pfam" id="PF12066">
    <property type="entry name" value="SERRATE_Ars2_N"/>
    <property type="match status" value="1"/>
</dbReference>
<dbReference type="EMBL" id="CP119953">
    <property type="protein sequence ID" value="WFC96094.1"/>
    <property type="molecule type" value="Genomic_DNA"/>
</dbReference>
<dbReference type="InterPro" id="IPR013087">
    <property type="entry name" value="Znf_C2H2_type"/>
</dbReference>
<protein>
    <recommendedName>
        <fullName evidence="3">C2H2-type domain-containing protein</fullName>
    </recommendedName>
</protein>
<name>A0AAF0DUR0_9BASI</name>
<feature type="region of interest" description="Disordered" evidence="2">
    <location>
        <begin position="1"/>
        <end position="34"/>
    </location>
</feature>
<evidence type="ECO:0000256" key="1">
    <source>
        <dbReference type="PROSITE-ProRule" id="PRU00042"/>
    </source>
</evidence>
<feature type="compositionally biased region" description="Basic and acidic residues" evidence="2">
    <location>
        <begin position="1"/>
        <end position="14"/>
    </location>
</feature>
<evidence type="ECO:0000313" key="4">
    <source>
        <dbReference type="EMBL" id="WFC96094.1"/>
    </source>
</evidence>
<accession>A0AAF0DUR0</accession>
<keyword evidence="1" id="KW-0479">Metal-binding</keyword>
<dbReference type="PANTHER" id="PTHR13165">
    <property type="entry name" value="ARSENITE-RESISTANCE PROTEIN 2"/>
    <property type="match status" value="1"/>
</dbReference>
<feature type="domain" description="C2H2-type" evidence="3">
    <location>
        <begin position="434"/>
        <end position="468"/>
    </location>
</feature>
<dbReference type="PANTHER" id="PTHR13165:SF0">
    <property type="entry name" value="SERRATE RNA EFFECTOR MOLECULE HOMOLOG"/>
    <property type="match status" value="1"/>
</dbReference>
<sequence length="545" mass="60875">MSTERPAKRVRGDPPRSPPGAGTSANHDCLANSDAQNASGTTVLDPLSLPARLSFRQFVQATQARQGFAHDSDAAWQHAYQDYRAAHRRAQLWAFFLAHCDDAWFREKYDPAPEYESLRETRRHAALGSAAQWIDELRRGQLDGICYDVTIEYTDTQPLYAITNRYGVVEHFDTEALPVPPDPEHTLLVRAWPSDLARSALEAHLGTFAGFRYVAMLEPLAQRHWQRSGLAVFAHGTDLCAALAALDGHRFGTFQLHLARVDRPARGRLRLAPGQTQSVARIEHDTEQARRLATKWGADDALWEIAQRLAHLGHDPHDPDESRRLVAVRTLLTQRKKQLDWLLDLLRTVYHCDYYLGVRCDCAEELVRRSTVHVRRALADDGEHGAAWYKQLDEKVALLLNPTHIPAALGGVDTDAEDARVAEQFTAQLAPDKFQCRMLRPSGACGKLFKTRAHVLKHLRTKHAAALTDAGAGRFVHVCTSLTQAAYWHRYLADPGRVMPPAHEPIDRAAPSERRSMEVAPPVAPPSHYRDLDAGAAGAPIELPY</sequence>
<keyword evidence="1" id="KW-0863">Zinc-finger</keyword>
<dbReference type="PROSITE" id="PS50157">
    <property type="entry name" value="ZINC_FINGER_C2H2_2"/>
    <property type="match status" value="1"/>
</dbReference>
<dbReference type="Proteomes" id="UP001216638">
    <property type="component" value="Chromosome 3"/>
</dbReference>
<evidence type="ECO:0000259" key="3">
    <source>
        <dbReference type="PROSITE" id="PS50157"/>
    </source>
</evidence>